<keyword evidence="2" id="KW-0444">Lipid biosynthesis</keyword>
<dbReference type="PROSITE" id="PS00101">
    <property type="entry name" value="HEXAPEP_TRANSFERASES"/>
    <property type="match status" value="1"/>
</dbReference>
<dbReference type="SUPFAM" id="SSF51161">
    <property type="entry name" value="Trimeric LpxA-like enzymes"/>
    <property type="match status" value="1"/>
</dbReference>
<dbReference type="EMBL" id="CP042913">
    <property type="protein sequence ID" value="QEG34221.1"/>
    <property type="molecule type" value="Genomic_DNA"/>
</dbReference>
<dbReference type="PANTHER" id="PTHR43480:SF1">
    <property type="entry name" value="ACYL-[ACYL-CARRIER-PROTEIN]--UDP-N-ACETYLGLUCOSAMINE O-ACYLTRANSFERASE, MITOCHONDRIAL-RELATED"/>
    <property type="match status" value="1"/>
</dbReference>
<organism evidence="9 10">
    <name type="scientific">Bythopirellula goksoeyrii</name>
    <dbReference type="NCBI Taxonomy" id="1400387"/>
    <lineage>
        <taxon>Bacteria</taxon>
        <taxon>Pseudomonadati</taxon>
        <taxon>Planctomycetota</taxon>
        <taxon>Planctomycetia</taxon>
        <taxon>Pirellulales</taxon>
        <taxon>Lacipirellulaceae</taxon>
        <taxon>Bythopirellula</taxon>
    </lineage>
</organism>
<sequence length="287" mass="30767">MIHSTAIISDQAQIGADVEIGPFSIIEGDVVIGARTKLAGHVTIKSGTTLGTDNSVCEGTVLGGFAQHANRPEKSGRLVIGSRNTIREHSTVHRAIHADQTTTIGDDCLLMVGAHVAHDCRVGNRVILTNGVMLGGHVEVGDRACLGGNAAVHQHCRIGRLAMVGGCTKVVQDLPPFVLTDGATALIVGLNRVGLQRAGFTREEVLELKAAYRVIYREGLTFNEMLNALESRFPVGLAAEYTEFFRVGTRGFVQERRSPPKIALRVHPAVDEDESDKPEIKAFPHAA</sequence>
<dbReference type="GO" id="GO:0008780">
    <property type="term" value="F:acyl-[acyl-carrier-protein]-UDP-N-acetylglucosamine O-acyltransferase activity"/>
    <property type="evidence" value="ECO:0007669"/>
    <property type="project" value="UniProtKB-EC"/>
</dbReference>
<dbReference type="Gene3D" id="1.20.1180.10">
    <property type="entry name" value="Udp N-acetylglucosamine O-acyltransferase, C-terminal domain"/>
    <property type="match status" value="1"/>
</dbReference>
<evidence type="ECO:0000256" key="7">
    <source>
        <dbReference type="ARBA" id="ARBA00023315"/>
    </source>
</evidence>
<dbReference type="RefSeq" id="WP_148072901.1">
    <property type="nucleotide sequence ID" value="NZ_CP042913.1"/>
</dbReference>
<keyword evidence="10" id="KW-1185">Reference proteome</keyword>
<dbReference type="NCBIfam" id="TIGR01852">
    <property type="entry name" value="lipid_A_lpxA"/>
    <property type="match status" value="1"/>
</dbReference>
<proteinExistence type="predicted"/>
<accession>A0A5B9QJ70</accession>
<keyword evidence="3" id="KW-0441">Lipid A biosynthesis</keyword>
<evidence type="ECO:0000256" key="5">
    <source>
        <dbReference type="ARBA" id="ARBA00022737"/>
    </source>
</evidence>
<dbReference type="GO" id="GO:0016020">
    <property type="term" value="C:membrane"/>
    <property type="evidence" value="ECO:0007669"/>
    <property type="project" value="GOC"/>
</dbReference>
<gene>
    <name evidence="9" type="primary">lpxA_1</name>
    <name evidence="9" type="ORF">Pr1d_14940</name>
</gene>
<dbReference type="KEGG" id="bgok:Pr1d_14940"/>
<evidence type="ECO:0000256" key="1">
    <source>
        <dbReference type="ARBA" id="ARBA00022490"/>
    </source>
</evidence>
<reference evidence="9 10" key="1">
    <citation type="submission" date="2019-08" db="EMBL/GenBank/DDBJ databases">
        <title>Deep-cultivation of Planctomycetes and their phenomic and genomic characterization uncovers novel biology.</title>
        <authorList>
            <person name="Wiegand S."/>
            <person name="Jogler M."/>
            <person name="Boedeker C."/>
            <person name="Pinto D."/>
            <person name="Vollmers J."/>
            <person name="Rivas-Marin E."/>
            <person name="Kohn T."/>
            <person name="Peeters S.H."/>
            <person name="Heuer A."/>
            <person name="Rast P."/>
            <person name="Oberbeckmann S."/>
            <person name="Bunk B."/>
            <person name="Jeske O."/>
            <person name="Meyerdierks A."/>
            <person name="Storesund J.E."/>
            <person name="Kallscheuer N."/>
            <person name="Luecker S."/>
            <person name="Lage O.M."/>
            <person name="Pohl T."/>
            <person name="Merkel B.J."/>
            <person name="Hornburger P."/>
            <person name="Mueller R.-W."/>
            <person name="Bruemmer F."/>
            <person name="Labrenz M."/>
            <person name="Spormann A.M."/>
            <person name="Op den Camp H."/>
            <person name="Overmann J."/>
            <person name="Amann R."/>
            <person name="Jetten M.S.M."/>
            <person name="Mascher T."/>
            <person name="Medema M.H."/>
            <person name="Devos D.P."/>
            <person name="Kaster A.-K."/>
            <person name="Ovreas L."/>
            <person name="Rohde M."/>
            <person name="Galperin M.Y."/>
            <person name="Jogler C."/>
        </authorList>
    </citation>
    <scope>NUCLEOTIDE SEQUENCE [LARGE SCALE GENOMIC DNA]</scope>
    <source>
        <strain evidence="9 10">Pr1d</strain>
    </source>
</reference>
<dbReference type="GO" id="GO:0009245">
    <property type="term" value="P:lipid A biosynthetic process"/>
    <property type="evidence" value="ECO:0007669"/>
    <property type="project" value="UniProtKB-KW"/>
</dbReference>
<dbReference type="InterPro" id="IPR037157">
    <property type="entry name" value="Acetyltransf_C_sf"/>
</dbReference>
<keyword evidence="1" id="KW-0963">Cytoplasm</keyword>
<dbReference type="Pfam" id="PF00132">
    <property type="entry name" value="Hexapep"/>
    <property type="match status" value="2"/>
</dbReference>
<dbReference type="OrthoDB" id="9807278at2"/>
<dbReference type="InterPro" id="IPR011004">
    <property type="entry name" value="Trimer_LpxA-like_sf"/>
</dbReference>
<evidence type="ECO:0000256" key="6">
    <source>
        <dbReference type="ARBA" id="ARBA00023098"/>
    </source>
</evidence>
<dbReference type="Proteomes" id="UP000323917">
    <property type="component" value="Chromosome"/>
</dbReference>
<keyword evidence="5" id="KW-0677">Repeat</keyword>
<dbReference type="CDD" id="cd03351">
    <property type="entry name" value="LbH_UDP-GlcNAc_AT"/>
    <property type="match status" value="1"/>
</dbReference>
<evidence type="ECO:0000313" key="9">
    <source>
        <dbReference type="EMBL" id="QEG34221.1"/>
    </source>
</evidence>
<dbReference type="InterPro" id="IPR010137">
    <property type="entry name" value="Lipid_A_LpxA"/>
</dbReference>
<keyword evidence="6" id="KW-0443">Lipid metabolism</keyword>
<keyword evidence="7 9" id="KW-0012">Acyltransferase</keyword>
<evidence type="ECO:0000313" key="10">
    <source>
        <dbReference type="Proteomes" id="UP000323917"/>
    </source>
</evidence>
<name>A0A5B9QJ70_9BACT</name>
<dbReference type="InterPro" id="IPR029098">
    <property type="entry name" value="Acetyltransf_C"/>
</dbReference>
<dbReference type="InterPro" id="IPR001451">
    <property type="entry name" value="Hexapep"/>
</dbReference>
<dbReference type="NCBIfam" id="NF003657">
    <property type="entry name" value="PRK05289.1"/>
    <property type="match status" value="1"/>
</dbReference>
<keyword evidence="4 9" id="KW-0808">Transferase</keyword>
<protein>
    <submittedName>
        <fullName evidence="9">Acyl-[acyl-carrier-protein]--UDP-N-acetylglucosamine O-acyltransferase</fullName>
        <ecNumber evidence="9">2.3.1.129</ecNumber>
    </submittedName>
</protein>
<dbReference type="InterPro" id="IPR018357">
    <property type="entry name" value="Hexapep_transf_CS"/>
</dbReference>
<evidence type="ECO:0000259" key="8">
    <source>
        <dbReference type="Pfam" id="PF13720"/>
    </source>
</evidence>
<dbReference type="AlphaFoldDB" id="A0A5B9QJ70"/>
<evidence type="ECO:0000256" key="4">
    <source>
        <dbReference type="ARBA" id="ARBA00022679"/>
    </source>
</evidence>
<feature type="domain" description="UDP N-acetylglucosamine O-acyltransferase C-terminal" evidence="8">
    <location>
        <begin position="173"/>
        <end position="252"/>
    </location>
</feature>
<dbReference type="PIRSF" id="PIRSF000456">
    <property type="entry name" value="UDP-GlcNAc_acltr"/>
    <property type="match status" value="1"/>
</dbReference>
<dbReference type="EC" id="2.3.1.129" evidence="9"/>
<dbReference type="PANTHER" id="PTHR43480">
    <property type="entry name" value="ACYL-[ACYL-CARRIER-PROTEIN]--UDP-N-ACETYLGLUCOSAMINE O-ACYLTRANSFERASE"/>
    <property type="match status" value="1"/>
</dbReference>
<evidence type="ECO:0000256" key="3">
    <source>
        <dbReference type="ARBA" id="ARBA00022556"/>
    </source>
</evidence>
<dbReference type="Gene3D" id="2.160.10.10">
    <property type="entry name" value="Hexapeptide repeat proteins"/>
    <property type="match status" value="1"/>
</dbReference>
<dbReference type="Pfam" id="PF13720">
    <property type="entry name" value="Acetyltransf_11"/>
    <property type="match status" value="1"/>
</dbReference>
<evidence type="ECO:0000256" key="2">
    <source>
        <dbReference type="ARBA" id="ARBA00022516"/>
    </source>
</evidence>